<name>A0ABP9PQA8_9ACTN</name>
<proteinExistence type="predicted"/>
<dbReference type="Pfam" id="PF12502">
    <property type="entry name" value="DUF3710"/>
    <property type="match status" value="1"/>
</dbReference>
<dbReference type="EMBL" id="BAABKG010000003">
    <property type="protein sequence ID" value="GAA5149852.1"/>
    <property type="molecule type" value="Genomic_DNA"/>
</dbReference>
<feature type="region of interest" description="Disordered" evidence="1">
    <location>
        <begin position="195"/>
        <end position="219"/>
    </location>
</feature>
<feature type="region of interest" description="Disordered" evidence="1">
    <location>
        <begin position="1"/>
        <end position="41"/>
    </location>
</feature>
<sequence>MRFRRKSVADPEVDETTDGQADGGDAGDGPVGPFDAEEVEDDGVERVDLGSLLVAPQGGLELRMQVDESSGQVQSVMLAGPDGAVELRAFAAPRHGDLWSEVRPQIADDMTRRGGTAQEREGRFGTELSCEIQVDRPEGKGVQHSRILGINGSRWLLRATLLGRPAREPDEAAAWEDALTQIAVRRGDHPLPVGEPLPLVLPENARRVGPARQRGKREA</sequence>
<dbReference type="Proteomes" id="UP001500221">
    <property type="component" value="Unassembled WGS sequence"/>
</dbReference>
<evidence type="ECO:0000313" key="3">
    <source>
        <dbReference type="Proteomes" id="UP001500221"/>
    </source>
</evidence>
<dbReference type="InterPro" id="IPR022183">
    <property type="entry name" value="DUF3710"/>
</dbReference>
<protein>
    <recommendedName>
        <fullName evidence="4">DUF3710 domain-containing protein</fullName>
    </recommendedName>
</protein>
<evidence type="ECO:0008006" key="4">
    <source>
        <dbReference type="Google" id="ProtNLM"/>
    </source>
</evidence>
<dbReference type="RefSeq" id="WP_345458956.1">
    <property type="nucleotide sequence ID" value="NZ_BAABKG010000003.1"/>
</dbReference>
<organism evidence="2 3">
    <name type="scientific">Nocardioides marinquilinus</name>
    <dbReference type="NCBI Taxonomy" id="1210400"/>
    <lineage>
        <taxon>Bacteria</taxon>
        <taxon>Bacillati</taxon>
        <taxon>Actinomycetota</taxon>
        <taxon>Actinomycetes</taxon>
        <taxon>Propionibacteriales</taxon>
        <taxon>Nocardioidaceae</taxon>
        <taxon>Nocardioides</taxon>
    </lineage>
</organism>
<feature type="compositionally biased region" description="Gly residues" evidence="1">
    <location>
        <begin position="21"/>
        <end position="30"/>
    </location>
</feature>
<evidence type="ECO:0000313" key="2">
    <source>
        <dbReference type="EMBL" id="GAA5149852.1"/>
    </source>
</evidence>
<reference evidence="3" key="1">
    <citation type="journal article" date="2019" name="Int. J. Syst. Evol. Microbiol.">
        <title>The Global Catalogue of Microorganisms (GCM) 10K type strain sequencing project: providing services to taxonomists for standard genome sequencing and annotation.</title>
        <authorList>
            <consortium name="The Broad Institute Genomics Platform"/>
            <consortium name="The Broad Institute Genome Sequencing Center for Infectious Disease"/>
            <person name="Wu L."/>
            <person name="Ma J."/>
        </authorList>
    </citation>
    <scope>NUCLEOTIDE SEQUENCE [LARGE SCALE GENOMIC DNA]</scope>
    <source>
        <strain evidence="3">JCM 18459</strain>
    </source>
</reference>
<accession>A0ABP9PQA8</accession>
<evidence type="ECO:0000256" key="1">
    <source>
        <dbReference type="SAM" id="MobiDB-lite"/>
    </source>
</evidence>
<gene>
    <name evidence="2" type="ORF">GCM10023340_25850</name>
</gene>
<comment type="caution">
    <text evidence="2">The sequence shown here is derived from an EMBL/GenBank/DDBJ whole genome shotgun (WGS) entry which is preliminary data.</text>
</comment>
<keyword evidence="3" id="KW-1185">Reference proteome</keyword>